<accession>A0A1X7T4M0</accession>
<name>A0A1X7T4M0_AMPQE</name>
<sequence length="102" mass="11907">MAYDEAPTVHYPTTAVYDFSLKMSEKFMVLKKGELNDLVLNCAKAILQKQYSHLKGLECTLLLPTLPSYGSWIDNYIQSFLSKKSLYHRLYKRMHCWKCHGL</sequence>
<reference evidence="1" key="1">
    <citation type="submission" date="2017-05" db="UniProtKB">
        <authorList>
            <consortium name="EnsemblMetazoa"/>
        </authorList>
    </citation>
    <scope>IDENTIFICATION</scope>
</reference>
<protein>
    <submittedName>
        <fullName evidence="1">Uncharacterized protein</fullName>
    </submittedName>
</protein>
<dbReference type="InParanoid" id="A0A1X7T4M0"/>
<organism evidence="1">
    <name type="scientific">Amphimedon queenslandica</name>
    <name type="common">Sponge</name>
    <dbReference type="NCBI Taxonomy" id="400682"/>
    <lineage>
        <taxon>Eukaryota</taxon>
        <taxon>Metazoa</taxon>
        <taxon>Porifera</taxon>
        <taxon>Demospongiae</taxon>
        <taxon>Heteroscleromorpha</taxon>
        <taxon>Haplosclerida</taxon>
        <taxon>Niphatidae</taxon>
        <taxon>Amphimedon</taxon>
    </lineage>
</organism>
<dbReference type="AlphaFoldDB" id="A0A1X7T4M0"/>
<evidence type="ECO:0000313" key="1">
    <source>
        <dbReference type="EnsemblMetazoa" id="Aqu2.1.09446_001"/>
    </source>
</evidence>
<dbReference type="EnsemblMetazoa" id="Aqu2.1.09446_001">
    <property type="protein sequence ID" value="Aqu2.1.09446_001"/>
    <property type="gene ID" value="Aqu2.1.09446"/>
</dbReference>
<proteinExistence type="predicted"/>